<keyword evidence="1 4" id="KW-0349">Heme</keyword>
<reference evidence="10" key="1">
    <citation type="submission" date="2016-11" db="EMBL/GenBank/DDBJ databases">
        <title>Comparative genomic and phenotypic analysis of Granulibacter bethesdensis clinical isolates from patients with chronic granulomatous disease.</title>
        <authorList>
            <person name="Zarember K.A."/>
            <person name="Porcella S.F."/>
            <person name="Chu J."/>
            <person name="Ding L."/>
            <person name="Dahlstrom E."/>
            <person name="Barbian K."/>
            <person name="Martens C."/>
            <person name="Sykora L."/>
            <person name="Kramer S."/>
            <person name="Pettinato A.M."/>
            <person name="Hong H."/>
            <person name="Wald G."/>
            <person name="Berg L.J."/>
            <person name="Rogge L.S."/>
            <person name="Greenberg D.E."/>
            <person name="Falcone E.L."/>
            <person name="Neves J.F."/>
            <person name="Simoes M.J."/>
            <person name="Casal M."/>
            <person name="Rodriguez-Lopez F.C."/>
            <person name="Zelazny A."/>
            <person name="Gallin J.I."/>
            <person name="Holland S.M."/>
        </authorList>
    </citation>
    <scope>NUCLEOTIDE SEQUENCE [LARGE SCALE GENOMIC DNA]</scope>
    <source>
        <strain evidence="10">NIH9.1</strain>
    </source>
</reference>
<feature type="binding site" description="covalent" evidence="5">
    <location>
        <position position="111"/>
    </location>
    <ligand>
        <name>heme c</name>
        <dbReference type="ChEBI" id="CHEBI:61717"/>
    </ligand>
</feature>
<dbReference type="GO" id="GO:0020037">
    <property type="term" value="F:heme binding"/>
    <property type="evidence" value="ECO:0007669"/>
    <property type="project" value="UniProtKB-UniRule"/>
</dbReference>
<comment type="function">
    <text evidence="4">Electron acceptor for MDH. Acts in methanol oxidation.</text>
</comment>
<evidence type="ECO:0000313" key="10">
    <source>
        <dbReference type="Proteomes" id="UP000182373"/>
    </source>
</evidence>
<dbReference type="PIRSF" id="PIRSF000008">
    <property type="entry name" value="Cytochrome_c551i"/>
    <property type="match status" value="1"/>
</dbReference>
<evidence type="ECO:0000256" key="7">
    <source>
        <dbReference type="SAM" id="SignalP"/>
    </source>
</evidence>
<dbReference type="NCBIfam" id="TIGR03872">
    <property type="entry name" value="cytochrome_MoxG"/>
    <property type="match status" value="1"/>
</dbReference>
<feature type="chain" id="PRO_5042160567" description="Cytochrome c-L" evidence="7">
    <location>
        <begin position="44"/>
        <end position="220"/>
    </location>
</feature>
<comment type="subcellular location">
    <subcellularLocation>
        <location evidence="4">Periplasm</location>
    </subcellularLocation>
</comment>
<evidence type="ECO:0000256" key="2">
    <source>
        <dbReference type="ARBA" id="ARBA00022723"/>
    </source>
</evidence>
<keyword evidence="2 4" id="KW-0479">Metal-binding</keyword>
<evidence type="ECO:0000256" key="3">
    <source>
        <dbReference type="ARBA" id="ARBA00023004"/>
    </source>
</evidence>
<dbReference type="GO" id="GO:0005506">
    <property type="term" value="F:iron ion binding"/>
    <property type="evidence" value="ECO:0007669"/>
    <property type="project" value="UniProtKB-UniRule"/>
</dbReference>
<evidence type="ECO:0000256" key="5">
    <source>
        <dbReference type="PIRSR" id="PIRSR000008-1"/>
    </source>
</evidence>
<keyword evidence="4" id="KW-0485">Methanol utilization</keyword>
<dbReference type="Pfam" id="PF13442">
    <property type="entry name" value="Cytochrome_CBB3"/>
    <property type="match status" value="1"/>
</dbReference>
<feature type="binding site" description="axial binding residue" evidence="6">
    <location>
        <position position="112"/>
    </location>
    <ligand>
        <name>heme c</name>
        <dbReference type="ChEBI" id="CHEBI:61717"/>
    </ligand>
    <ligandPart>
        <name>Fe</name>
        <dbReference type="ChEBI" id="CHEBI:18248"/>
    </ligandPart>
</feature>
<sequence>MCKIETHSREKWNGPLTFKHLINGTLAASLLAAVVAVSGPARAGDTPVPPSAIKFTNTVTGDALDLNDSLPDGRDTAAVKQFLQTGHNPYNLIESCLPNGKSLWLSACSGCHGGEMEGKVGPSLADDYWTYETNKTDQGLFSTIFGGANGMMGPHNQDLTMDQILRVMAWIRFHYEGPKHTDEDMPWLTDAQRKSFKLFKKEDEAKFPASEDAKACKLPG</sequence>
<dbReference type="InterPro" id="IPR009153">
    <property type="entry name" value="Cyt_cL"/>
</dbReference>
<protein>
    <recommendedName>
        <fullName evidence="4">Cytochrome c-L</fullName>
    </recommendedName>
</protein>
<dbReference type="GO" id="GO:0015945">
    <property type="term" value="P:methanol metabolic process"/>
    <property type="evidence" value="ECO:0007669"/>
    <property type="project" value="UniProtKB-UniRule"/>
</dbReference>
<dbReference type="SUPFAM" id="SSF46626">
    <property type="entry name" value="Cytochrome c"/>
    <property type="match status" value="1"/>
</dbReference>
<accession>A0AAC9K6H6</accession>
<evidence type="ECO:0000256" key="4">
    <source>
        <dbReference type="PIRNR" id="PIRNR000008"/>
    </source>
</evidence>
<dbReference type="GO" id="GO:0042597">
    <property type="term" value="C:periplasmic space"/>
    <property type="evidence" value="ECO:0007669"/>
    <property type="project" value="UniProtKB-SubCell"/>
</dbReference>
<dbReference type="AlphaFoldDB" id="A0AAC9K6H6"/>
<feature type="domain" description="Cytochrome c" evidence="8">
    <location>
        <begin position="95"/>
        <end position="175"/>
    </location>
</feature>
<evidence type="ECO:0000256" key="6">
    <source>
        <dbReference type="PIRSR" id="PIRSR000008-2"/>
    </source>
</evidence>
<keyword evidence="3 4" id="KW-0408">Iron</keyword>
<name>A0AAC9K6H6_9PROT</name>
<dbReference type="InterPro" id="IPR009056">
    <property type="entry name" value="Cyt_c-like_dom"/>
</dbReference>
<gene>
    <name evidence="9" type="ORF">GbCGDNIH9_0346</name>
</gene>
<feature type="binding site" description="covalent" evidence="5">
    <location>
        <position position="108"/>
    </location>
    <ligand>
        <name>heme c</name>
        <dbReference type="ChEBI" id="CHEBI:61717"/>
    </ligand>
</feature>
<proteinExistence type="predicted"/>
<organism evidence="9 10">
    <name type="scientific">Granulibacter bethesdensis</name>
    <dbReference type="NCBI Taxonomy" id="364410"/>
    <lineage>
        <taxon>Bacteria</taxon>
        <taxon>Pseudomonadati</taxon>
        <taxon>Pseudomonadota</taxon>
        <taxon>Alphaproteobacteria</taxon>
        <taxon>Acetobacterales</taxon>
        <taxon>Acetobacteraceae</taxon>
        <taxon>Granulibacter</taxon>
    </lineage>
</organism>
<dbReference type="PROSITE" id="PS51007">
    <property type="entry name" value="CYTC"/>
    <property type="match status" value="1"/>
</dbReference>
<dbReference type="GO" id="GO:0009055">
    <property type="term" value="F:electron transfer activity"/>
    <property type="evidence" value="ECO:0007669"/>
    <property type="project" value="UniProtKB-UniRule"/>
</dbReference>
<keyword evidence="4" id="KW-0249">Electron transport</keyword>
<keyword evidence="7" id="KW-0732">Signal</keyword>
<feature type="signal peptide" evidence="7">
    <location>
        <begin position="1"/>
        <end position="43"/>
    </location>
</feature>
<dbReference type="EMBL" id="CP018191">
    <property type="protein sequence ID" value="APH53575.1"/>
    <property type="molecule type" value="Genomic_DNA"/>
</dbReference>
<dbReference type="Proteomes" id="UP000182373">
    <property type="component" value="Chromosome"/>
</dbReference>
<keyword evidence="4" id="KW-0574">Periplasm</keyword>
<dbReference type="Gene3D" id="1.10.760.10">
    <property type="entry name" value="Cytochrome c-like domain"/>
    <property type="match status" value="1"/>
</dbReference>
<evidence type="ECO:0000313" key="9">
    <source>
        <dbReference type="EMBL" id="APH53575.1"/>
    </source>
</evidence>
<keyword evidence="4" id="KW-0813">Transport</keyword>
<comment type="PTM">
    <text evidence="5">Binds 1 heme c group covalently per subunit.</text>
</comment>
<evidence type="ECO:0000259" key="8">
    <source>
        <dbReference type="PROSITE" id="PS51007"/>
    </source>
</evidence>
<evidence type="ECO:0000256" key="1">
    <source>
        <dbReference type="ARBA" id="ARBA00022617"/>
    </source>
</evidence>
<dbReference type="InterPro" id="IPR036909">
    <property type="entry name" value="Cyt_c-like_dom_sf"/>
</dbReference>